<dbReference type="EMBL" id="KZ857394">
    <property type="protein sequence ID" value="RDX51526.1"/>
    <property type="molecule type" value="Genomic_DNA"/>
</dbReference>
<feature type="region of interest" description="Disordered" evidence="6">
    <location>
        <begin position="594"/>
        <end position="639"/>
    </location>
</feature>
<dbReference type="Pfam" id="PF00069">
    <property type="entry name" value="Pkinase"/>
    <property type="match status" value="1"/>
</dbReference>
<dbReference type="AlphaFoldDB" id="A0A371DG95"/>
<feature type="compositionally biased region" description="Basic residues" evidence="6">
    <location>
        <begin position="596"/>
        <end position="606"/>
    </location>
</feature>
<dbReference type="InterPro" id="IPR011009">
    <property type="entry name" value="Kinase-like_dom_sf"/>
</dbReference>
<name>A0A371DG95_9APHY</name>
<sequence length="712" mass="78040">MVVSKKDKKWRPLSAIVEASDRLVYPPTKQPETPSSVDANHFEYIQSLYSKDVRESIIARKFDDGNVYTVKLVRKSGQEAARQEARLRTEQTVLKVLTAAQIPYVVKLWWSFEDAKAMYIVTDRTDGPNLRTVVESSGPLSSHQALLCAAEMAAGLCGLHKRGVVHASVRPECILVGQDGHIVISDYGDAKYSHSRDQPLSTTSHAEPDEVKYHAPEQILGWEYDSVVDWWSFGLVVYWMLTAAHPFISECDLAHTSIVHSKVLHARMPEQTVGLEESALQLVAKCLQHNPALRLDGFGAKMHAYFREIDWDDVAAQRIQAPFQPLWHSAVPVANDLDGTLPQSGAGGQAHEHPEPFSFDWQHDVFSRLPSNNSGLSRVRHKLEAIRSDQEQHCGDRTITATRVYEPGDISRLSSKRSLPVVSDARPGSDLHDADASIMPDLVPTPHAGLPTPPNSRIGNLRKYSSLNFDDLDSLDSAESIPAADSSRRLARSQSSLLLRKSKSIFGLSQESLKDADDAFSSTPTRLASKLRKRTRAETPLPPGLATPVPPVPHLPKGLEHIGSGIGYTYRSEPRRPALNLASLTPRTCHGIFTGRRIKSGGKRKAKEGANGEKDGGAHADAAASGAEGELEHENENEEDLMDEVMREIYGEDWNRGLSPQLGGTRGSAAAGLGWGDMLSLTRFGTAEDASFAGPDCTLRLVTSPSTPKLDP</sequence>
<evidence type="ECO:0000259" key="7">
    <source>
        <dbReference type="PROSITE" id="PS50011"/>
    </source>
</evidence>
<evidence type="ECO:0000256" key="4">
    <source>
        <dbReference type="ARBA" id="ARBA00022777"/>
    </source>
</evidence>
<dbReference type="Proteomes" id="UP000256964">
    <property type="component" value="Unassembled WGS sequence"/>
</dbReference>
<keyword evidence="2" id="KW-0808">Transferase</keyword>
<dbReference type="GO" id="GO:0005524">
    <property type="term" value="F:ATP binding"/>
    <property type="evidence" value="ECO:0007669"/>
    <property type="project" value="UniProtKB-KW"/>
</dbReference>
<dbReference type="SUPFAM" id="SSF56112">
    <property type="entry name" value="Protein kinase-like (PK-like)"/>
    <property type="match status" value="1"/>
</dbReference>
<evidence type="ECO:0000256" key="5">
    <source>
        <dbReference type="ARBA" id="ARBA00022840"/>
    </source>
</evidence>
<keyword evidence="4" id="KW-0418">Kinase</keyword>
<dbReference type="Gene3D" id="3.30.200.20">
    <property type="entry name" value="Phosphorylase Kinase, domain 1"/>
    <property type="match status" value="1"/>
</dbReference>
<dbReference type="PROSITE" id="PS50011">
    <property type="entry name" value="PROTEIN_KINASE_DOM"/>
    <property type="match status" value="1"/>
</dbReference>
<feature type="compositionally biased region" description="Low complexity" evidence="6">
    <location>
        <begin position="619"/>
        <end position="628"/>
    </location>
</feature>
<keyword evidence="9" id="KW-1185">Reference proteome</keyword>
<evidence type="ECO:0000256" key="3">
    <source>
        <dbReference type="ARBA" id="ARBA00022741"/>
    </source>
</evidence>
<evidence type="ECO:0000313" key="9">
    <source>
        <dbReference type="Proteomes" id="UP000256964"/>
    </source>
</evidence>
<proteinExistence type="predicted"/>
<dbReference type="InterPro" id="IPR000719">
    <property type="entry name" value="Prot_kinase_dom"/>
</dbReference>
<evidence type="ECO:0000313" key="8">
    <source>
        <dbReference type="EMBL" id="RDX51526.1"/>
    </source>
</evidence>
<gene>
    <name evidence="8" type="ORF">OH76DRAFT_1346730</name>
</gene>
<dbReference type="PANTHER" id="PTHR24351">
    <property type="entry name" value="RIBOSOMAL PROTEIN S6 KINASE"/>
    <property type="match status" value="1"/>
</dbReference>
<feature type="region of interest" description="Disordered" evidence="6">
    <location>
        <begin position="515"/>
        <end position="557"/>
    </location>
</feature>
<evidence type="ECO:0000256" key="6">
    <source>
        <dbReference type="SAM" id="MobiDB-lite"/>
    </source>
</evidence>
<dbReference type="OrthoDB" id="347657at2759"/>
<feature type="domain" description="Protein kinase" evidence="7">
    <location>
        <begin position="42"/>
        <end position="306"/>
    </location>
</feature>
<keyword evidence="3" id="KW-0547">Nucleotide-binding</keyword>
<keyword evidence="1" id="KW-0723">Serine/threonine-protein kinase</keyword>
<evidence type="ECO:0000256" key="2">
    <source>
        <dbReference type="ARBA" id="ARBA00022679"/>
    </source>
</evidence>
<dbReference type="Gene3D" id="1.10.510.10">
    <property type="entry name" value="Transferase(Phosphotransferase) domain 1"/>
    <property type="match status" value="1"/>
</dbReference>
<evidence type="ECO:0000256" key="1">
    <source>
        <dbReference type="ARBA" id="ARBA00022527"/>
    </source>
</evidence>
<feature type="compositionally biased region" description="Basic and acidic residues" evidence="6">
    <location>
        <begin position="607"/>
        <end position="618"/>
    </location>
</feature>
<reference evidence="8 9" key="1">
    <citation type="journal article" date="2018" name="Biotechnol. Biofuels">
        <title>Integrative visual omics of the white-rot fungus Polyporus brumalis exposes the biotechnological potential of its oxidative enzymes for delignifying raw plant biomass.</title>
        <authorList>
            <person name="Miyauchi S."/>
            <person name="Rancon A."/>
            <person name="Drula E."/>
            <person name="Hage H."/>
            <person name="Chaduli D."/>
            <person name="Favel A."/>
            <person name="Grisel S."/>
            <person name="Henrissat B."/>
            <person name="Herpoel-Gimbert I."/>
            <person name="Ruiz-Duenas F.J."/>
            <person name="Chevret D."/>
            <person name="Hainaut M."/>
            <person name="Lin J."/>
            <person name="Wang M."/>
            <person name="Pangilinan J."/>
            <person name="Lipzen A."/>
            <person name="Lesage-Meessen L."/>
            <person name="Navarro D."/>
            <person name="Riley R."/>
            <person name="Grigoriev I.V."/>
            <person name="Zhou S."/>
            <person name="Raouche S."/>
            <person name="Rosso M.N."/>
        </authorList>
    </citation>
    <scope>NUCLEOTIDE SEQUENCE [LARGE SCALE GENOMIC DNA]</scope>
    <source>
        <strain evidence="8 9">BRFM 1820</strain>
    </source>
</reference>
<accession>A0A371DG95</accession>
<feature type="compositionally biased region" description="Pro residues" evidence="6">
    <location>
        <begin position="540"/>
        <end position="554"/>
    </location>
</feature>
<organism evidence="8 9">
    <name type="scientific">Lentinus brumalis</name>
    <dbReference type="NCBI Taxonomy" id="2498619"/>
    <lineage>
        <taxon>Eukaryota</taxon>
        <taxon>Fungi</taxon>
        <taxon>Dikarya</taxon>
        <taxon>Basidiomycota</taxon>
        <taxon>Agaricomycotina</taxon>
        <taxon>Agaricomycetes</taxon>
        <taxon>Polyporales</taxon>
        <taxon>Polyporaceae</taxon>
        <taxon>Lentinus</taxon>
    </lineage>
</organism>
<keyword evidence="5" id="KW-0067">ATP-binding</keyword>
<protein>
    <submittedName>
        <fullName evidence="8">Kinase-like protein</fullName>
    </submittedName>
</protein>
<feature type="compositionally biased region" description="Acidic residues" evidence="6">
    <location>
        <begin position="629"/>
        <end position="639"/>
    </location>
</feature>
<dbReference type="STRING" id="139420.A0A371DG95"/>
<dbReference type="GO" id="GO:0004674">
    <property type="term" value="F:protein serine/threonine kinase activity"/>
    <property type="evidence" value="ECO:0007669"/>
    <property type="project" value="UniProtKB-KW"/>
</dbReference>